<evidence type="ECO:0008006" key="4">
    <source>
        <dbReference type="Google" id="ProtNLM"/>
    </source>
</evidence>
<feature type="transmembrane region" description="Helical" evidence="1">
    <location>
        <begin position="12"/>
        <end position="34"/>
    </location>
</feature>
<accession>A0A1H9PPZ8</accession>
<proteinExistence type="predicted"/>
<evidence type="ECO:0000313" key="2">
    <source>
        <dbReference type="EMBL" id="SER50160.1"/>
    </source>
</evidence>
<protein>
    <recommendedName>
        <fullName evidence="4">Lipoprotein</fullName>
    </recommendedName>
</protein>
<sequence>MFKKILIKWFQSCLIGVGCSLLATAFVGLIGLAATPWEVSLTLVTGMLMLVADLIFSGVQALPKGPKKESDMTLAYAVTGVVLTLCIVAAIGYRVAVWLDKKYGTENQ</sequence>
<reference evidence="2 3" key="1">
    <citation type="submission" date="2016-10" db="EMBL/GenBank/DDBJ databases">
        <authorList>
            <person name="de Groot N.N."/>
        </authorList>
    </citation>
    <scope>NUCLEOTIDE SEQUENCE [LARGE SCALE GENOMIC DNA]</scope>
    <source>
        <strain evidence="2 3">DSM 378</strain>
    </source>
</reference>
<feature type="transmembrane region" description="Helical" evidence="1">
    <location>
        <begin position="74"/>
        <end position="96"/>
    </location>
</feature>
<gene>
    <name evidence="2" type="ORF">SAMN04244573_03745</name>
</gene>
<organism evidence="2 3">
    <name type="scientific">Azotobacter beijerinckii</name>
    <dbReference type="NCBI Taxonomy" id="170623"/>
    <lineage>
        <taxon>Bacteria</taxon>
        <taxon>Pseudomonadati</taxon>
        <taxon>Pseudomonadota</taxon>
        <taxon>Gammaproteobacteria</taxon>
        <taxon>Pseudomonadales</taxon>
        <taxon>Pseudomonadaceae</taxon>
        <taxon>Azotobacter</taxon>
    </lineage>
</organism>
<dbReference type="Proteomes" id="UP000199267">
    <property type="component" value="Unassembled WGS sequence"/>
</dbReference>
<dbReference type="PROSITE" id="PS51257">
    <property type="entry name" value="PROKAR_LIPOPROTEIN"/>
    <property type="match status" value="1"/>
</dbReference>
<dbReference type="EMBL" id="FOFJ01000056">
    <property type="protein sequence ID" value="SER50160.1"/>
    <property type="molecule type" value="Genomic_DNA"/>
</dbReference>
<name>A0A1H9PPZ8_9GAMM</name>
<keyword evidence="1" id="KW-0472">Membrane</keyword>
<evidence type="ECO:0000256" key="1">
    <source>
        <dbReference type="SAM" id="Phobius"/>
    </source>
</evidence>
<dbReference type="RefSeq" id="WP_208599341.1">
    <property type="nucleotide sequence ID" value="NZ_FOFJ01000056.1"/>
</dbReference>
<dbReference type="AlphaFoldDB" id="A0A1H9PPZ8"/>
<evidence type="ECO:0000313" key="3">
    <source>
        <dbReference type="Proteomes" id="UP000199267"/>
    </source>
</evidence>
<keyword evidence="1" id="KW-1133">Transmembrane helix</keyword>
<feature type="transmembrane region" description="Helical" evidence="1">
    <location>
        <begin position="40"/>
        <end position="62"/>
    </location>
</feature>
<keyword evidence="1" id="KW-0812">Transmembrane</keyword>